<organism evidence="9">
    <name type="scientific">Tanacetum cinerariifolium</name>
    <name type="common">Dalmatian daisy</name>
    <name type="synonym">Chrysanthemum cinerariifolium</name>
    <dbReference type="NCBI Taxonomy" id="118510"/>
    <lineage>
        <taxon>Eukaryota</taxon>
        <taxon>Viridiplantae</taxon>
        <taxon>Streptophyta</taxon>
        <taxon>Embryophyta</taxon>
        <taxon>Tracheophyta</taxon>
        <taxon>Spermatophyta</taxon>
        <taxon>Magnoliopsida</taxon>
        <taxon>eudicotyledons</taxon>
        <taxon>Gunneridae</taxon>
        <taxon>Pentapetalae</taxon>
        <taxon>asterids</taxon>
        <taxon>campanulids</taxon>
        <taxon>Asterales</taxon>
        <taxon>Asteraceae</taxon>
        <taxon>Asteroideae</taxon>
        <taxon>Anthemideae</taxon>
        <taxon>Anthemidinae</taxon>
        <taxon>Tanacetum</taxon>
    </lineage>
</organism>
<evidence type="ECO:0000256" key="6">
    <source>
        <dbReference type="ARBA" id="ARBA00023002"/>
    </source>
</evidence>
<evidence type="ECO:0000256" key="3">
    <source>
        <dbReference type="ARBA" id="ARBA00022630"/>
    </source>
</evidence>
<evidence type="ECO:0000256" key="1">
    <source>
        <dbReference type="ARBA" id="ARBA00001974"/>
    </source>
</evidence>
<dbReference type="InterPro" id="IPR036188">
    <property type="entry name" value="FAD/NAD-bd_sf"/>
</dbReference>
<protein>
    <recommendedName>
        <fullName evidence="8">Flavin-containing monooxygenase</fullName>
        <ecNumber evidence="8">1.-.-.-</ecNumber>
    </recommendedName>
</protein>
<dbReference type="AlphaFoldDB" id="A0A6L2LP73"/>
<dbReference type="EMBL" id="BKCJ010004756">
    <property type="protein sequence ID" value="GEU62909.1"/>
    <property type="molecule type" value="Genomic_DNA"/>
</dbReference>
<keyword evidence="5" id="KW-0521">NADP</keyword>
<keyword evidence="6 8" id="KW-0560">Oxidoreductase</keyword>
<dbReference type="FunFam" id="3.50.50.60:FF:000167">
    <property type="entry name" value="Flavin-containing monooxygenase"/>
    <property type="match status" value="1"/>
</dbReference>
<keyword evidence="4 8" id="KW-0274">FAD</keyword>
<comment type="similarity">
    <text evidence="2 8">Belongs to the FMO family.</text>
</comment>
<dbReference type="GO" id="GO:0050661">
    <property type="term" value="F:NADP binding"/>
    <property type="evidence" value="ECO:0007669"/>
    <property type="project" value="InterPro"/>
</dbReference>
<reference evidence="9" key="1">
    <citation type="journal article" date="2019" name="Sci. Rep.">
        <title>Draft genome of Tanacetum cinerariifolium, the natural source of mosquito coil.</title>
        <authorList>
            <person name="Yamashiro T."/>
            <person name="Shiraishi A."/>
            <person name="Satake H."/>
            <person name="Nakayama K."/>
        </authorList>
    </citation>
    <scope>NUCLEOTIDE SEQUENCE</scope>
</reference>
<feature type="binding site" evidence="7">
    <location>
        <position position="16"/>
    </location>
    <ligand>
        <name>FAD</name>
        <dbReference type="ChEBI" id="CHEBI:57692"/>
    </ligand>
</feature>
<comment type="cofactor">
    <cofactor evidence="1 8">
        <name>FAD</name>
        <dbReference type="ChEBI" id="CHEBI:57692"/>
    </cofactor>
</comment>
<evidence type="ECO:0000313" key="9">
    <source>
        <dbReference type="EMBL" id="GEU62909.1"/>
    </source>
</evidence>
<evidence type="ECO:0000256" key="2">
    <source>
        <dbReference type="ARBA" id="ARBA00009183"/>
    </source>
</evidence>
<name>A0A6L2LP73_TANCI</name>
<dbReference type="Pfam" id="PF00743">
    <property type="entry name" value="FMO-like"/>
    <property type="match status" value="1"/>
</dbReference>
<dbReference type="GO" id="GO:0004499">
    <property type="term" value="F:N,N-dimethylaniline monooxygenase activity"/>
    <property type="evidence" value="ECO:0007669"/>
    <property type="project" value="InterPro"/>
</dbReference>
<dbReference type="PANTHER" id="PTHR23023">
    <property type="entry name" value="DIMETHYLANILINE MONOOXYGENASE"/>
    <property type="match status" value="1"/>
</dbReference>
<evidence type="ECO:0000256" key="8">
    <source>
        <dbReference type="RuleBase" id="RU361177"/>
    </source>
</evidence>
<evidence type="ECO:0000256" key="5">
    <source>
        <dbReference type="ARBA" id="ARBA00022857"/>
    </source>
</evidence>
<dbReference type="EC" id="1.-.-.-" evidence="8"/>
<evidence type="ECO:0000256" key="4">
    <source>
        <dbReference type="ARBA" id="ARBA00022827"/>
    </source>
</evidence>
<keyword evidence="3 8" id="KW-0285">Flavoprotein</keyword>
<dbReference type="InterPro" id="IPR050346">
    <property type="entry name" value="FMO-like"/>
</dbReference>
<evidence type="ECO:0000256" key="7">
    <source>
        <dbReference type="PIRSR" id="PIRSR601613-1"/>
    </source>
</evidence>
<proteinExistence type="inferred from homology"/>
<dbReference type="SUPFAM" id="SSF51905">
    <property type="entry name" value="FAD/NAD(P)-binding domain"/>
    <property type="match status" value="2"/>
</dbReference>
<dbReference type="Gene3D" id="3.50.50.60">
    <property type="entry name" value="FAD/NAD(P)-binding domain"/>
    <property type="match status" value="2"/>
</dbReference>
<sequence length="1076" mass="122665">MSVINSKIGIIGGGVSGLAAAKYLSKHNPMVFEATDSIGGVWKHCSFRTTKLQTPRSGYQFSDFPWPPSNDDNPSSFPTYVEILDYLDSYANHFDLIKFINFNSKVTEIRFVGDQETMAYQSIMTGRPLWEVAVHNAKSNIIQWYAFEFMVVCSGKYGDIPIMPKFAINQGPQVFKGMVMHSQHYSKLSAQETVQLVKGKKVVVVGYKKSAIDLAVECVEANRGEEVEPCTMVVRTPHWTLPHYSVWGLPFYVFYSNRFSQFFRERPNQGVFRDLVCNLFSPMRKAAAKIIESYLLYKLPLIKYGLKPDHPFEEDYVSCQVAVLPDKFFHEADEGNITFKRASNWWFWEGGVEFDDNTKLDADVVLLATGYDGKMKLKDMLPEPFRDFIEVPSGILPLYRGTIHPLIPNMAFIGYVESGTNIHISEIRLKWLAGMIDGKFALPSIKKMLEHIAKEMDIMKKSSSIMTTGNIPPSYPPKKPIDKAYSNASIKASTATPYGVRKRLSDIFHDNKDARVIQLDNEIRNMSISNFSVKDYFQEIKSKADRLANLISMGTLPTFDTYRAFHELIGLPNKRNNWIILKKVTFTASVYFIWNERNSRIFKDEKNDWKKVWNIFEDTVRMKMSRLKVEETDENVLQSIQKDSTLYLGVLLCFILGLNHSLFINGEVISSRLKDDDLLDVEKEIGDSGGGLSSEDEGLKQRKWEDWLLDGTNVGSNWSSWIWCLDERRMRYCMRIVCFAFHHLIRLKDDDLLDAEQEIWDSGGGGLSSEDEGLSEGKRFEAWKRRAEAIGELREAQENVQNEEKMKWEDWLLDGMNDDSNGSSWYQEPRDNVVHDFIDFIPGRELAESVKARAVFDCVIAGYSARYDVMDAPTIPVSADSSKRNFRDAIDIGIHEHLQGVPIGEDMSTLRFRMGMAEAENASLRGKIRTMEATETVTRTHVIRHLYTEIRLVMDAPTIPVSVDSSVGNFRDAIDIGVNVVHPVLVAVVAFPAMTFVTTLARHEEAIRGIHELLQEVPIEEDMSTLRFEMGMAEADNASLCGKIRTMKATETFTHSQERRAHMEMERQLASVQESE</sequence>
<keyword evidence="8 9" id="KW-0503">Monooxygenase</keyword>
<dbReference type="GO" id="GO:0050660">
    <property type="term" value="F:flavin adenine dinucleotide binding"/>
    <property type="evidence" value="ECO:0007669"/>
    <property type="project" value="InterPro"/>
</dbReference>
<accession>A0A6L2LP73</accession>
<dbReference type="InterPro" id="IPR020946">
    <property type="entry name" value="Flavin_mOase-like"/>
</dbReference>
<feature type="binding site" evidence="7">
    <location>
        <begin position="33"/>
        <end position="34"/>
    </location>
    <ligand>
        <name>FAD</name>
        <dbReference type="ChEBI" id="CHEBI:57692"/>
    </ligand>
</feature>
<comment type="caution">
    <text evidence="9">The sequence shown here is derived from an EMBL/GenBank/DDBJ whole genome shotgun (WGS) entry which is preliminary data.</text>
</comment>
<gene>
    <name evidence="9" type="ORF">Tci_034887</name>
</gene>
<dbReference type="InterPro" id="IPR001613">
    <property type="entry name" value="Flavin_amine_oxidase"/>
</dbReference>
<dbReference type="PRINTS" id="PR00757">
    <property type="entry name" value="AMINEOXDASEF"/>
</dbReference>